<keyword evidence="9" id="KW-1185">Reference proteome</keyword>
<comment type="subcellular location">
    <subcellularLocation>
        <location evidence="1">Cell membrane</location>
        <topology evidence="1">Multi-pass membrane protein</topology>
    </subcellularLocation>
</comment>
<keyword evidence="4 7" id="KW-0812">Transmembrane</keyword>
<dbReference type="Pfam" id="PF04632">
    <property type="entry name" value="FUSC"/>
    <property type="match status" value="1"/>
</dbReference>
<reference evidence="8 9" key="1">
    <citation type="submission" date="2023-10" db="EMBL/GenBank/DDBJ databases">
        <title>Marine bacteria isolated from horseshoe crab.</title>
        <authorList>
            <person name="Cheng T.H."/>
        </authorList>
    </citation>
    <scope>NUCLEOTIDE SEQUENCE [LARGE SCALE GENOMIC DNA]</scope>
    <source>
        <strain evidence="8 9">HSC6</strain>
    </source>
</reference>
<evidence type="ECO:0000256" key="4">
    <source>
        <dbReference type="ARBA" id="ARBA00022692"/>
    </source>
</evidence>
<keyword evidence="5 7" id="KW-1133">Transmembrane helix</keyword>
<comment type="caution">
    <text evidence="8">The sequence shown here is derived from an EMBL/GenBank/DDBJ whole genome shotgun (WGS) entry which is preliminary data.</text>
</comment>
<feature type="transmembrane region" description="Helical" evidence="7">
    <location>
        <begin position="105"/>
        <end position="123"/>
    </location>
</feature>
<feature type="transmembrane region" description="Helical" evidence="7">
    <location>
        <begin position="7"/>
        <end position="26"/>
    </location>
</feature>
<evidence type="ECO:0000256" key="3">
    <source>
        <dbReference type="ARBA" id="ARBA00022475"/>
    </source>
</evidence>
<name>A0ABU3ZD41_9GAMM</name>
<dbReference type="EMBL" id="JAWJZI010000001">
    <property type="protein sequence ID" value="MDV5168034.1"/>
    <property type="molecule type" value="Genomic_DNA"/>
</dbReference>
<dbReference type="PANTHER" id="PTHR30509:SF9">
    <property type="entry name" value="MULTIDRUG RESISTANCE PROTEIN MDTO"/>
    <property type="match status" value="1"/>
</dbReference>
<evidence type="ECO:0000313" key="8">
    <source>
        <dbReference type="EMBL" id="MDV5168034.1"/>
    </source>
</evidence>
<gene>
    <name evidence="8" type="ORF">R2X38_03340</name>
</gene>
<dbReference type="Proteomes" id="UP001186452">
    <property type="component" value="Unassembled WGS sequence"/>
</dbReference>
<feature type="transmembrane region" description="Helical" evidence="7">
    <location>
        <begin position="32"/>
        <end position="51"/>
    </location>
</feature>
<accession>A0ABU3ZD41</accession>
<dbReference type="RefSeq" id="WP_317520675.1">
    <property type="nucleotide sequence ID" value="NZ_JAWJZI010000001.1"/>
</dbReference>
<feature type="transmembrane region" description="Helical" evidence="7">
    <location>
        <begin position="82"/>
        <end position="98"/>
    </location>
</feature>
<feature type="transmembrane region" description="Helical" evidence="7">
    <location>
        <begin position="505"/>
        <end position="526"/>
    </location>
</feature>
<feature type="transmembrane region" description="Helical" evidence="7">
    <location>
        <begin position="376"/>
        <end position="396"/>
    </location>
</feature>
<feature type="transmembrane region" description="Helical" evidence="7">
    <location>
        <begin position="58"/>
        <end position="76"/>
    </location>
</feature>
<keyword evidence="3" id="KW-1003">Cell membrane</keyword>
<feature type="transmembrane region" description="Helical" evidence="7">
    <location>
        <begin position="451"/>
        <end position="467"/>
    </location>
</feature>
<dbReference type="PANTHER" id="PTHR30509">
    <property type="entry name" value="P-HYDROXYBENZOIC ACID EFFLUX PUMP SUBUNIT-RELATED"/>
    <property type="match status" value="1"/>
</dbReference>
<organism evidence="8 9">
    <name type="scientific">Photobacterium rosenbergii</name>
    <dbReference type="NCBI Taxonomy" id="294936"/>
    <lineage>
        <taxon>Bacteria</taxon>
        <taxon>Pseudomonadati</taxon>
        <taxon>Pseudomonadota</taxon>
        <taxon>Gammaproteobacteria</taxon>
        <taxon>Vibrionales</taxon>
        <taxon>Vibrionaceae</taxon>
        <taxon>Photobacterium</taxon>
    </lineage>
</organism>
<sequence length="724" mass="81063">MLNPRCILPLKVAIALTTAIVSALWLGWERPYWAGFTVVVMAATETAGHSLKKGRHRLIGTLLGVMAAFILVGGFAQQPLPLLLSYSLFAAICVYLQGNPRNGYIWTICLAVCSLVLVMGQRLPELSFSMAVLRVQETVLGILCFTLVFSLLWPSSSRSVVISTLRLYFENQAKHLQTTQNELLENSTLTKDLNLGDSLRQLTRLEDLLYVASSDSYHVAQDHPHWQALLDQLNQWALLCGHLAELSEQTRGEMTPEQCAELASLLERLSLRVDDALIMLNTSSPARQESELIIPREVTLLPPRHSGITIESAHDLHGTTLMLSSLLTQIDQLHYDIVSTLATVTGNTTTEETRQAKAKPTQAPHQAAWAFRPDSAIAALKVCLVIWICMALWIYVPMPGGAVIVMLGSLLSSIVLSLPFANVKSLLFSIFAWSLFFLAQYVLLMPILTEVWQLAAFYFINAFGIWYQLNQPQQILQRLIGTQLLIMMTSGAMQLTPVYDIQLALLQLLLVGIVMLIVFLVNHAVFSGTPESAFLREIRRLRLGLKSNLQHFSHNPHKRFQFRQEPLRSVAKAEQAMARINWAGYPELDPASVNVLITSAYKACLLLRTFEDSYQNWLDSSHQQALEIYISKILKSLVTILEEPTISEALTSHQQLDGLLSELQNYLIGLDRESVLQFTLSADDVDATYRLLTSLKLLIVSFKSLSFNVHNSEVHHLRLQPFAI</sequence>
<keyword evidence="2" id="KW-0813">Transport</keyword>
<evidence type="ECO:0000256" key="6">
    <source>
        <dbReference type="ARBA" id="ARBA00023136"/>
    </source>
</evidence>
<feature type="transmembrane region" description="Helical" evidence="7">
    <location>
        <begin position="402"/>
        <end position="421"/>
    </location>
</feature>
<evidence type="ECO:0000256" key="7">
    <source>
        <dbReference type="SAM" id="Phobius"/>
    </source>
</evidence>
<feature type="transmembrane region" description="Helical" evidence="7">
    <location>
        <begin position="135"/>
        <end position="153"/>
    </location>
</feature>
<feature type="transmembrane region" description="Helical" evidence="7">
    <location>
        <begin position="426"/>
        <end position="445"/>
    </location>
</feature>
<proteinExistence type="predicted"/>
<dbReference type="InterPro" id="IPR006726">
    <property type="entry name" value="PHBA_efflux_AaeB/fusaric-R"/>
</dbReference>
<evidence type="ECO:0000256" key="1">
    <source>
        <dbReference type="ARBA" id="ARBA00004651"/>
    </source>
</evidence>
<evidence type="ECO:0000256" key="5">
    <source>
        <dbReference type="ARBA" id="ARBA00022989"/>
    </source>
</evidence>
<protein>
    <submittedName>
        <fullName evidence="8">FUSC family protein</fullName>
    </submittedName>
</protein>
<evidence type="ECO:0000313" key="9">
    <source>
        <dbReference type="Proteomes" id="UP001186452"/>
    </source>
</evidence>
<keyword evidence="6 7" id="KW-0472">Membrane</keyword>
<evidence type="ECO:0000256" key="2">
    <source>
        <dbReference type="ARBA" id="ARBA00022448"/>
    </source>
</evidence>